<keyword evidence="4 11" id="KW-1133">Transmembrane helix</keyword>
<keyword evidence="8" id="KW-0868">Chloride</keyword>
<dbReference type="SUPFAM" id="SSF54631">
    <property type="entry name" value="CBS-domain pair"/>
    <property type="match status" value="1"/>
</dbReference>
<evidence type="ECO:0000256" key="2">
    <source>
        <dbReference type="ARBA" id="ARBA00022448"/>
    </source>
</evidence>
<dbReference type="PANTHER" id="PTHR43427">
    <property type="entry name" value="CHLORIDE CHANNEL PROTEIN CLC-E"/>
    <property type="match status" value="1"/>
</dbReference>
<evidence type="ECO:0000256" key="3">
    <source>
        <dbReference type="ARBA" id="ARBA00022692"/>
    </source>
</evidence>
<accession>A0A6J4ZTI8</accession>
<evidence type="ECO:0000256" key="9">
    <source>
        <dbReference type="ARBA" id="ARBA00023303"/>
    </source>
</evidence>
<dbReference type="InterPro" id="IPR001807">
    <property type="entry name" value="ClC"/>
</dbReference>
<protein>
    <submittedName>
        <fullName evidence="12">Voltage-gated ClC-type chloride channel ClcB</fullName>
    </submittedName>
</protein>
<evidence type="ECO:0000256" key="6">
    <source>
        <dbReference type="ARBA" id="ARBA00023136"/>
    </source>
</evidence>
<dbReference type="InterPro" id="IPR014743">
    <property type="entry name" value="Cl-channel_core"/>
</dbReference>
<evidence type="ECO:0000256" key="5">
    <source>
        <dbReference type="ARBA" id="ARBA00023065"/>
    </source>
</evidence>
<dbReference type="SUPFAM" id="SSF81340">
    <property type="entry name" value="Clc chloride channel"/>
    <property type="match status" value="1"/>
</dbReference>
<feature type="transmembrane region" description="Helical" evidence="11">
    <location>
        <begin position="192"/>
        <end position="215"/>
    </location>
</feature>
<evidence type="ECO:0000313" key="13">
    <source>
        <dbReference type="Proteomes" id="UP000494249"/>
    </source>
</evidence>
<dbReference type="RefSeq" id="WP_244142626.1">
    <property type="nucleotide sequence ID" value="NZ_CADFGL010000001.1"/>
</dbReference>
<keyword evidence="5" id="KW-0406">Ion transport</keyword>
<organism evidence="12 13">
    <name type="scientific">Paraburkholderia phenoliruptrix</name>
    <dbReference type="NCBI Taxonomy" id="252970"/>
    <lineage>
        <taxon>Bacteria</taxon>
        <taxon>Pseudomonadati</taxon>
        <taxon>Pseudomonadota</taxon>
        <taxon>Betaproteobacteria</taxon>
        <taxon>Burkholderiales</taxon>
        <taxon>Burkholderiaceae</taxon>
        <taxon>Paraburkholderia</taxon>
    </lineage>
</organism>
<feature type="transmembrane region" description="Helical" evidence="11">
    <location>
        <begin position="137"/>
        <end position="155"/>
    </location>
</feature>
<dbReference type="GO" id="GO:0034707">
    <property type="term" value="C:chloride channel complex"/>
    <property type="evidence" value="ECO:0007669"/>
    <property type="project" value="UniProtKB-KW"/>
</dbReference>
<reference evidence="12 13" key="1">
    <citation type="submission" date="2020-04" db="EMBL/GenBank/DDBJ databases">
        <authorList>
            <person name="De Canck E."/>
        </authorList>
    </citation>
    <scope>NUCLEOTIDE SEQUENCE [LARGE SCALE GENOMIC DNA]</scope>
    <source>
        <strain evidence="12 13">LMG 22037</strain>
    </source>
</reference>
<dbReference type="InterPro" id="IPR046342">
    <property type="entry name" value="CBS_dom_sf"/>
</dbReference>
<feature type="transmembrane region" description="Helical" evidence="11">
    <location>
        <begin position="310"/>
        <end position="332"/>
    </location>
</feature>
<gene>
    <name evidence="12" type="primary">clcB_2</name>
    <name evidence="12" type="ORF">LMG22037_00444</name>
</gene>
<feature type="transmembrane region" description="Helical" evidence="11">
    <location>
        <begin position="382"/>
        <end position="403"/>
    </location>
</feature>
<dbReference type="GO" id="GO:0005254">
    <property type="term" value="F:chloride channel activity"/>
    <property type="evidence" value="ECO:0007669"/>
    <property type="project" value="UniProtKB-KW"/>
</dbReference>
<feature type="transmembrane region" description="Helical" evidence="11">
    <location>
        <begin position="94"/>
        <end position="117"/>
    </location>
</feature>
<dbReference type="PANTHER" id="PTHR43427:SF6">
    <property type="entry name" value="CHLORIDE CHANNEL PROTEIN CLC-E"/>
    <property type="match status" value="1"/>
</dbReference>
<dbReference type="PRINTS" id="PR00762">
    <property type="entry name" value="CLCHANNEL"/>
</dbReference>
<keyword evidence="3 11" id="KW-0812">Transmembrane</keyword>
<proteinExistence type="predicted"/>
<evidence type="ECO:0000256" key="8">
    <source>
        <dbReference type="ARBA" id="ARBA00023214"/>
    </source>
</evidence>
<keyword evidence="2" id="KW-0813">Transport</keyword>
<dbReference type="Proteomes" id="UP000494249">
    <property type="component" value="Unassembled WGS sequence"/>
</dbReference>
<feature type="transmembrane region" description="Helical" evidence="11">
    <location>
        <begin position="227"/>
        <end position="246"/>
    </location>
</feature>
<dbReference type="AlphaFoldDB" id="A0A6J4ZTI8"/>
<evidence type="ECO:0000256" key="11">
    <source>
        <dbReference type="SAM" id="Phobius"/>
    </source>
</evidence>
<feature type="region of interest" description="Disordered" evidence="10">
    <location>
        <begin position="1"/>
        <end position="21"/>
    </location>
</feature>
<dbReference type="Pfam" id="PF00654">
    <property type="entry name" value="Voltage_CLC"/>
    <property type="match status" value="1"/>
</dbReference>
<evidence type="ECO:0000256" key="10">
    <source>
        <dbReference type="SAM" id="MobiDB-lite"/>
    </source>
</evidence>
<sequence length="642" mass="67121">MTDETTQPERGTGSGDHHVKVAPVQPRPLTYEEGDSAVQVALYWLCFLAFIVGIVTGLGAVVFRGLIGLVHNAFFLGHLSFEYDASRFTAPAPWGVFVALVPVVGGLAVTWIVSTFAPEAKGHGVPEVMDAIYYKRGAIRPVVAVVKSIASALAIGSGSAVGREGPIIQIGSALGSTLGQFVAMTAGQRITLVAAGAGAGIAATFNTPIGGVLFATELMMPEISVNTFLPVAIATGTATFLGRLFFGAAPAFLVPAQLGAIPNQPGSALTLMLYALLGVVAGAAAALLIRALHWAEDAFERIPGRYGRHALGMLIVGVTMYLLWRYAGHYYVEGVGYATIQATLYGQLKGGIFLLLLALCKTLATSVSLGSGSSGGVFSPSLFIGATLGASFASVVAMVFPHAPISAPAFAMVGMGAMVGGGTGAAMTAVAMVFEMTRDYDMVLPMIIAVAFSLGARRLLSPESIYTLKLVRRGHPIPNALHANMFLVQNAAQIMETDVLVLDEHVPFSDVLVGSEGAAFRHVVVTRAHEIYGVIRLNTGLRRAVSRGAPDIPVGALAQRNFVVVQANDVAFGVITRLSQSHAAMAVVIGRQQGVGPARVLGVIAKEHIADAVASSIRVFPGQAEDRPGRNTVWPFDRKAKK</sequence>
<keyword evidence="6 11" id="KW-0472">Membrane</keyword>
<dbReference type="EMBL" id="CADIKB010000001">
    <property type="protein sequence ID" value="CAB3642776.1"/>
    <property type="molecule type" value="Genomic_DNA"/>
</dbReference>
<feature type="transmembrane region" description="Helical" evidence="11">
    <location>
        <begin position="41"/>
        <end position="63"/>
    </location>
</feature>
<feature type="transmembrane region" description="Helical" evidence="11">
    <location>
        <begin position="266"/>
        <end position="289"/>
    </location>
</feature>
<dbReference type="InterPro" id="IPR050368">
    <property type="entry name" value="ClC-type_chloride_channel"/>
</dbReference>
<comment type="subcellular location">
    <subcellularLocation>
        <location evidence="1">Membrane</location>
        <topology evidence="1">Multi-pass membrane protein</topology>
    </subcellularLocation>
</comment>
<evidence type="ECO:0000256" key="1">
    <source>
        <dbReference type="ARBA" id="ARBA00004141"/>
    </source>
</evidence>
<name>A0A6J4ZTI8_9BURK</name>
<dbReference type="Gene3D" id="1.10.3080.10">
    <property type="entry name" value="Clc chloride channel"/>
    <property type="match status" value="1"/>
</dbReference>
<keyword evidence="9" id="KW-0407">Ion channel</keyword>
<evidence type="ECO:0000256" key="7">
    <source>
        <dbReference type="ARBA" id="ARBA00023173"/>
    </source>
</evidence>
<keyword evidence="7" id="KW-0869">Chloride channel</keyword>
<feature type="transmembrane region" description="Helical" evidence="11">
    <location>
        <begin position="409"/>
        <end position="430"/>
    </location>
</feature>
<dbReference type="CDD" id="cd00400">
    <property type="entry name" value="Voltage_gated_ClC"/>
    <property type="match status" value="1"/>
</dbReference>
<evidence type="ECO:0000313" key="12">
    <source>
        <dbReference type="EMBL" id="CAB3642776.1"/>
    </source>
</evidence>
<evidence type="ECO:0000256" key="4">
    <source>
        <dbReference type="ARBA" id="ARBA00022989"/>
    </source>
</evidence>